<dbReference type="EMBL" id="JAABOA010001973">
    <property type="protein sequence ID" value="KAF9580578.1"/>
    <property type="molecule type" value="Genomic_DNA"/>
</dbReference>
<gene>
    <name evidence="10" type="ORF">BGW38_002712</name>
</gene>
<keyword evidence="5" id="KW-0813">Transport</keyword>
<evidence type="ECO:0000256" key="4">
    <source>
        <dbReference type="ARBA" id="ARBA00023002"/>
    </source>
</evidence>
<dbReference type="InterPro" id="IPR013112">
    <property type="entry name" value="FAD-bd_8"/>
</dbReference>
<feature type="transmembrane region" description="Helical" evidence="8">
    <location>
        <begin position="682"/>
        <end position="706"/>
    </location>
</feature>
<reference evidence="10" key="1">
    <citation type="journal article" date="2020" name="Fungal Divers.">
        <title>Resolving the Mortierellaceae phylogeny through synthesis of multi-gene phylogenetics and phylogenomics.</title>
        <authorList>
            <person name="Vandepol N."/>
            <person name="Liber J."/>
            <person name="Desiro A."/>
            <person name="Na H."/>
            <person name="Kennedy M."/>
            <person name="Barry K."/>
            <person name="Grigoriev I.V."/>
            <person name="Miller A.N."/>
            <person name="O'Donnell K."/>
            <person name="Stajich J.E."/>
            <person name="Bonito G."/>
        </authorList>
    </citation>
    <scope>NUCLEOTIDE SEQUENCE</scope>
    <source>
        <strain evidence="10">KOD1015</strain>
    </source>
</reference>
<dbReference type="AlphaFoldDB" id="A0A9P6FRN7"/>
<feature type="transmembrane region" description="Helical" evidence="8">
    <location>
        <begin position="231"/>
        <end position="250"/>
    </location>
</feature>
<dbReference type="InterPro" id="IPR017938">
    <property type="entry name" value="Riboflavin_synthase-like_b-brl"/>
</dbReference>
<dbReference type="Gene3D" id="2.40.30.10">
    <property type="entry name" value="Translation factors"/>
    <property type="match status" value="1"/>
</dbReference>
<feature type="region of interest" description="Disordered" evidence="7">
    <location>
        <begin position="584"/>
        <end position="608"/>
    </location>
</feature>
<dbReference type="SFLD" id="SFLDS00052">
    <property type="entry name" value="Ferric_Reductase_Domain"/>
    <property type="match status" value="1"/>
</dbReference>
<evidence type="ECO:0000256" key="5">
    <source>
        <dbReference type="ARBA" id="ARBA00023065"/>
    </source>
</evidence>
<dbReference type="GO" id="GO:0006811">
    <property type="term" value="P:monoatomic ion transport"/>
    <property type="evidence" value="ECO:0007669"/>
    <property type="project" value="UniProtKB-KW"/>
</dbReference>
<evidence type="ECO:0000259" key="9">
    <source>
        <dbReference type="PROSITE" id="PS51384"/>
    </source>
</evidence>
<dbReference type="Pfam" id="PF08022">
    <property type="entry name" value="FAD_binding_8"/>
    <property type="match status" value="1"/>
</dbReference>
<dbReference type="Proteomes" id="UP000780801">
    <property type="component" value="Unassembled WGS sequence"/>
</dbReference>
<dbReference type="CDD" id="cd06186">
    <property type="entry name" value="NOX_Duox_like_FAD_NADP"/>
    <property type="match status" value="1"/>
</dbReference>
<feature type="transmembrane region" description="Helical" evidence="8">
    <location>
        <begin position="191"/>
        <end position="211"/>
    </location>
</feature>
<keyword evidence="6 8" id="KW-0472">Membrane</keyword>
<evidence type="ECO:0000256" key="2">
    <source>
        <dbReference type="ARBA" id="ARBA00022692"/>
    </source>
</evidence>
<feature type="transmembrane region" description="Helical" evidence="8">
    <location>
        <begin position="9"/>
        <end position="28"/>
    </location>
</feature>
<keyword evidence="11" id="KW-1185">Reference proteome</keyword>
<protein>
    <recommendedName>
        <fullName evidence="9">FAD-binding FR-type domain-containing protein</fullName>
    </recommendedName>
</protein>
<dbReference type="PANTHER" id="PTHR11972">
    <property type="entry name" value="NADPH OXIDASE"/>
    <property type="match status" value="1"/>
</dbReference>
<dbReference type="InterPro" id="IPR050369">
    <property type="entry name" value="RBOH/FRE"/>
</dbReference>
<feature type="transmembrane region" description="Helical" evidence="8">
    <location>
        <begin position="409"/>
        <end position="432"/>
    </location>
</feature>
<dbReference type="GO" id="GO:0005886">
    <property type="term" value="C:plasma membrane"/>
    <property type="evidence" value="ECO:0007669"/>
    <property type="project" value="TreeGrafter"/>
</dbReference>
<accession>A0A9P6FRN7</accession>
<feature type="transmembrane region" description="Helical" evidence="8">
    <location>
        <begin position="150"/>
        <end position="170"/>
    </location>
</feature>
<dbReference type="InterPro" id="IPR013130">
    <property type="entry name" value="Fe3_Rdtase_TM_dom"/>
</dbReference>
<evidence type="ECO:0000256" key="7">
    <source>
        <dbReference type="SAM" id="MobiDB-lite"/>
    </source>
</evidence>
<name>A0A9P6FRN7_9FUNG</name>
<evidence type="ECO:0000256" key="6">
    <source>
        <dbReference type="ARBA" id="ARBA00023136"/>
    </source>
</evidence>
<comment type="subcellular location">
    <subcellularLocation>
        <location evidence="1">Membrane</location>
        <topology evidence="1">Multi-pass membrane protein</topology>
    </subcellularLocation>
</comment>
<evidence type="ECO:0000313" key="11">
    <source>
        <dbReference type="Proteomes" id="UP000780801"/>
    </source>
</evidence>
<comment type="caution">
    <text evidence="10">The sequence shown here is derived from an EMBL/GenBank/DDBJ whole genome shotgun (WGS) entry which is preliminary data.</text>
</comment>
<dbReference type="InterPro" id="IPR017927">
    <property type="entry name" value="FAD-bd_FR_type"/>
</dbReference>
<evidence type="ECO:0000313" key="10">
    <source>
        <dbReference type="EMBL" id="KAF9580578.1"/>
    </source>
</evidence>
<feature type="transmembrane region" description="Helical" evidence="8">
    <location>
        <begin position="284"/>
        <end position="302"/>
    </location>
</feature>
<feature type="transmembrane region" description="Helical" evidence="8">
    <location>
        <begin position="110"/>
        <end position="130"/>
    </location>
</feature>
<sequence length="811" mass="91161">MAFKLPRPSLFKVLIVFLCLVPIAYNMADYELTWKRKITANYFIGERDYYVIGLCIAPSILGHLLTIWGHYYRAEREFQHSIAKVTTPASVNQKISLWERHIWWGYTVKYWVMVLFTVLLNLVWFVYPMATGTANMITRFGYLSGISRMVGNAAGYTVVACCGMILFLVLRRSMLHAIGFTYSEILPLHRWLGAAIVMWSTIHTIGYVIFFANENRLKTDINFYDTGRATLNMMGVFAYGAVCILGLGAIPQIRRRFYLLFLASHRFMTAVFFVGMITHFPNPMLWYYLLPTIILFLVDRFVPKIMQTRTVMPEATCSYNADADIIRLTFTSPEPLKPYYPGDYISVQIPKIGTVYHPFTIASYWPEDPYSMTLFIRTFEDSRLSWTCNLARLCGKEDKRIRVKANIDGVFAGAAITTFMSLIKAIAAQIAASSEPLRMQLHLICTFRTRSELHAYGSFLHQITRDPRFTSWLHVEIYVSRPDKRETLMGAHAHVVKNDIQVPGKSNRKEKKKRFLSLKNTGSKLKRALSGRTIVASVNEENEKVSPTDSLSRAASVHTVVTLGDIAEEAEVSEKKPAAITVTTTAASASGSGSSSSSSDHLPHSPTSGLTYNDQPLPTFQAAHSASVATRWAKLDLTITAFILLIPFAAWCAARAVPWEGSDKWCPTTKLRGTIISAKCRWTYALIPGTIQIVVAAIAGYFAVWVARKLLMRRGRDEEKGMPFPEFEKEDERLSVEDGNWDEGDVVYSKGRLDVKKAIQGFVDAGVGSKDKGHGLVAIFGGGPDGFVNMVEKQSNAANWNVDFHRETWAP</sequence>
<dbReference type="Pfam" id="PF01794">
    <property type="entry name" value="Ferric_reduct"/>
    <property type="match status" value="1"/>
</dbReference>
<evidence type="ECO:0000256" key="8">
    <source>
        <dbReference type="SAM" id="Phobius"/>
    </source>
</evidence>
<keyword evidence="5" id="KW-0406">Ion transport</keyword>
<dbReference type="OrthoDB" id="167398at2759"/>
<dbReference type="PANTHER" id="PTHR11972:SF69">
    <property type="entry name" value="FERRIC REDUCTION OXIDASE 6-RELATED"/>
    <property type="match status" value="1"/>
</dbReference>
<organism evidence="10 11">
    <name type="scientific">Lunasporangiospora selenospora</name>
    <dbReference type="NCBI Taxonomy" id="979761"/>
    <lineage>
        <taxon>Eukaryota</taxon>
        <taxon>Fungi</taxon>
        <taxon>Fungi incertae sedis</taxon>
        <taxon>Mucoromycota</taxon>
        <taxon>Mortierellomycotina</taxon>
        <taxon>Mortierellomycetes</taxon>
        <taxon>Mortierellales</taxon>
        <taxon>Mortierellaceae</taxon>
        <taxon>Lunasporangiospora</taxon>
    </lineage>
</organism>
<proteinExistence type="predicted"/>
<dbReference type="PROSITE" id="PS51384">
    <property type="entry name" value="FAD_FR"/>
    <property type="match status" value="1"/>
</dbReference>
<dbReference type="GO" id="GO:0016175">
    <property type="term" value="F:superoxide-generating NAD(P)H oxidase activity"/>
    <property type="evidence" value="ECO:0007669"/>
    <property type="project" value="TreeGrafter"/>
</dbReference>
<feature type="compositionally biased region" description="Low complexity" evidence="7">
    <location>
        <begin position="584"/>
        <end position="599"/>
    </location>
</feature>
<keyword evidence="3 8" id="KW-1133">Transmembrane helix</keyword>
<feature type="transmembrane region" description="Helical" evidence="8">
    <location>
        <begin position="257"/>
        <end position="278"/>
    </location>
</feature>
<keyword evidence="2 8" id="KW-0812">Transmembrane</keyword>
<feature type="domain" description="FAD-binding FR-type" evidence="9">
    <location>
        <begin position="298"/>
        <end position="417"/>
    </location>
</feature>
<evidence type="ECO:0000256" key="3">
    <source>
        <dbReference type="ARBA" id="ARBA00022989"/>
    </source>
</evidence>
<keyword evidence="4" id="KW-0560">Oxidoreductase</keyword>
<evidence type="ECO:0000256" key="1">
    <source>
        <dbReference type="ARBA" id="ARBA00004141"/>
    </source>
</evidence>
<dbReference type="SUPFAM" id="SSF63380">
    <property type="entry name" value="Riboflavin synthase domain-like"/>
    <property type="match status" value="1"/>
</dbReference>
<feature type="transmembrane region" description="Helical" evidence="8">
    <location>
        <begin position="48"/>
        <end position="68"/>
    </location>
</feature>